<reference evidence="2 4" key="2">
    <citation type="journal article" date="2011" name="Mol. Biol. Evol.">
        <title>Comparative genomic analysis of fruiting body formation in Myxococcales.</title>
        <authorList>
            <person name="Huntley S."/>
            <person name="Hamann N."/>
            <person name="Wegener-Feldbrugge S."/>
            <person name="Treuner-Lange A."/>
            <person name="Kube M."/>
            <person name="Reinhardt R."/>
            <person name="Klages S."/>
            <person name="Muller R."/>
            <person name="Ronning C.M."/>
            <person name="Nierman W.C."/>
            <person name="Sogaard-Andersen L."/>
        </authorList>
    </citation>
    <scope>NUCLEOTIDE SEQUENCE [LARGE SCALE GENOMIC DNA]</scope>
    <source>
        <strain evidence="2 4">DW4/3-1</strain>
    </source>
</reference>
<dbReference type="AlphaFoldDB" id="Q08ZS7"/>
<name>Q08ZS7_STIAD</name>
<evidence type="ECO:0000313" key="2">
    <source>
        <dbReference type="EMBL" id="ADO74810.1"/>
    </source>
</evidence>
<evidence type="ECO:0000313" key="5">
    <source>
        <dbReference type="Proteomes" id="UP000032702"/>
    </source>
</evidence>
<dbReference type="Proteomes" id="UP000032702">
    <property type="component" value="Unassembled WGS sequence"/>
</dbReference>
<accession>Q08ZS7</accession>
<dbReference type="Gene3D" id="3.40.430.10">
    <property type="entry name" value="Dihydrofolate Reductase, subunit A"/>
    <property type="match status" value="1"/>
</dbReference>
<protein>
    <submittedName>
        <fullName evidence="2">Bifunctional deaminase-reductase domain protein</fullName>
    </submittedName>
    <submittedName>
        <fullName evidence="3">Riboflavin biosynthesis protein RibD C-terminal domain protein</fullName>
    </submittedName>
</protein>
<dbReference type="PATRIC" id="fig|378806.16.peg.5075"/>
<dbReference type="KEGG" id="sur:STAUR_7054"/>
<evidence type="ECO:0000313" key="4">
    <source>
        <dbReference type="Proteomes" id="UP000001351"/>
    </source>
</evidence>
<gene>
    <name evidence="2" type="ordered locus">STAUR_7054</name>
    <name evidence="3" type="ORF">STIAU_8466</name>
</gene>
<keyword evidence="4" id="KW-1185">Reference proteome</keyword>
<dbReference type="EMBL" id="AAMD01000067">
    <property type="protein sequence ID" value="EAU65996.1"/>
    <property type="molecule type" value="Genomic_DNA"/>
</dbReference>
<feature type="domain" description="Bacterial bifunctional deaminase-reductase C-terminal" evidence="1">
    <location>
        <begin position="77"/>
        <end position="177"/>
    </location>
</feature>
<dbReference type="STRING" id="378806.STAUR_7054"/>
<proteinExistence type="predicted"/>
<dbReference type="InterPro" id="IPR050765">
    <property type="entry name" value="Riboflavin_Biosynth_HTPR"/>
</dbReference>
<dbReference type="InterPro" id="IPR002734">
    <property type="entry name" value="RibDG_C"/>
</dbReference>
<dbReference type="PANTHER" id="PTHR38011">
    <property type="entry name" value="DIHYDROFOLATE REDUCTASE FAMILY PROTEIN (AFU_ORTHOLOGUE AFUA_8G06820)"/>
    <property type="match status" value="1"/>
</dbReference>
<dbReference type="OrthoDB" id="2313602at2"/>
<dbReference type="eggNOG" id="COG0262">
    <property type="taxonomic scope" value="Bacteria"/>
</dbReference>
<dbReference type="Pfam" id="PF01872">
    <property type="entry name" value="RibD_C"/>
    <property type="match status" value="1"/>
</dbReference>
<evidence type="ECO:0000313" key="3">
    <source>
        <dbReference type="EMBL" id="EAU65996.1"/>
    </source>
</evidence>
<dbReference type="InterPro" id="IPR024072">
    <property type="entry name" value="DHFR-like_dom_sf"/>
</dbReference>
<sequence length="192" mass="20890">MRGHLSPMTRTQYYVAASIDGYIADSAGKLDWLFQFNDTPGLTEHYQAFIDSVGPLAMGAATYEFILGENQPWPYADRPTWVFTHRPLPAIPGANLRFTTEDVSAVHAQMVEAAAGKNLWLIGGGNLVAQFVRQGLLDEILLSVVPVVLGGGIPLLPAALTRPLELTGLTRFDRGMVELRYTLPSRAPAPKG</sequence>
<dbReference type="SUPFAM" id="SSF53597">
    <property type="entry name" value="Dihydrofolate reductase-like"/>
    <property type="match status" value="1"/>
</dbReference>
<dbReference type="HOGENOM" id="CLU_043966_4_1_7"/>
<evidence type="ECO:0000259" key="1">
    <source>
        <dbReference type="Pfam" id="PF01872"/>
    </source>
</evidence>
<dbReference type="GO" id="GO:0009231">
    <property type="term" value="P:riboflavin biosynthetic process"/>
    <property type="evidence" value="ECO:0007669"/>
    <property type="project" value="InterPro"/>
</dbReference>
<dbReference type="EMBL" id="CP002271">
    <property type="protein sequence ID" value="ADO74810.1"/>
    <property type="molecule type" value="Genomic_DNA"/>
</dbReference>
<dbReference type="Proteomes" id="UP000001351">
    <property type="component" value="Chromosome"/>
</dbReference>
<dbReference type="GO" id="GO:0008703">
    <property type="term" value="F:5-amino-6-(5-phosphoribosylamino)uracil reductase activity"/>
    <property type="evidence" value="ECO:0007669"/>
    <property type="project" value="InterPro"/>
</dbReference>
<reference evidence="3 5" key="1">
    <citation type="submission" date="2006-04" db="EMBL/GenBank/DDBJ databases">
        <authorList>
            <person name="Nierman W.C."/>
        </authorList>
    </citation>
    <scope>NUCLEOTIDE SEQUENCE [LARGE SCALE GENOMIC DNA]</scope>
    <source>
        <strain evidence="3 5">DW4/3-1</strain>
    </source>
</reference>
<dbReference type="PANTHER" id="PTHR38011:SF11">
    <property type="entry name" value="2,5-DIAMINO-6-RIBOSYLAMINO-4(3H)-PYRIMIDINONE 5'-PHOSPHATE REDUCTASE"/>
    <property type="match status" value="1"/>
</dbReference>
<organism evidence="3 5">
    <name type="scientific">Stigmatella aurantiaca (strain DW4/3-1)</name>
    <dbReference type="NCBI Taxonomy" id="378806"/>
    <lineage>
        <taxon>Bacteria</taxon>
        <taxon>Pseudomonadati</taxon>
        <taxon>Myxococcota</taxon>
        <taxon>Myxococcia</taxon>
        <taxon>Myxococcales</taxon>
        <taxon>Cystobacterineae</taxon>
        <taxon>Archangiaceae</taxon>
        <taxon>Stigmatella</taxon>
    </lineage>
</organism>